<dbReference type="InterPro" id="IPR024052">
    <property type="entry name" value="Phosphopentomutase_DeoB_cap_sf"/>
</dbReference>
<dbReference type="EC" id="5.4.2.7" evidence="6 7"/>
<keyword evidence="2 6" id="KW-0963">Cytoplasm</keyword>
<feature type="binding site" evidence="6">
    <location>
        <position position="9"/>
    </location>
    <ligand>
        <name>Mn(2+)</name>
        <dbReference type="ChEBI" id="CHEBI:29035"/>
        <label>1</label>
    </ligand>
</feature>
<dbReference type="InterPro" id="IPR017850">
    <property type="entry name" value="Alkaline_phosphatase_core_sf"/>
</dbReference>
<dbReference type="Gene3D" id="3.30.70.1250">
    <property type="entry name" value="Phosphopentomutase"/>
    <property type="match status" value="1"/>
</dbReference>
<proteinExistence type="inferred from homology"/>
<dbReference type="GO" id="GO:0030145">
    <property type="term" value="F:manganese ion binding"/>
    <property type="evidence" value="ECO:0007669"/>
    <property type="project" value="UniProtKB-UniRule"/>
</dbReference>
<dbReference type="GO" id="GO:0006015">
    <property type="term" value="P:5-phosphoribose 1-diphosphate biosynthetic process"/>
    <property type="evidence" value="ECO:0007669"/>
    <property type="project" value="UniProtKB-UniPathway"/>
</dbReference>
<feature type="binding site" evidence="6">
    <location>
        <position position="282"/>
    </location>
    <ligand>
        <name>Mn(2+)</name>
        <dbReference type="ChEBI" id="CHEBI:29035"/>
        <label>2</label>
    </ligand>
</feature>
<dbReference type="AlphaFoldDB" id="A0A7C5Z1G9"/>
<feature type="binding site" evidence="6">
    <location>
        <position position="323"/>
    </location>
    <ligand>
        <name>Mn(2+)</name>
        <dbReference type="ChEBI" id="CHEBI:29035"/>
        <label>1</label>
    </ligand>
</feature>
<dbReference type="GO" id="GO:0006018">
    <property type="term" value="P:2-deoxyribose 1-phosphate catabolic process"/>
    <property type="evidence" value="ECO:0007669"/>
    <property type="project" value="UniProtKB-UniRule"/>
</dbReference>
<evidence type="ECO:0000256" key="7">
    <source>
        <dbReference type="NCBIfam" id="TIGR01696"/>
    </source>
</evidence>
<dbReference type="GO" id="GO:0008973">
    <property type="term" value="F:phosphopentomutase activity"/>
    <property type="evidence" value="ECO:0007669"/>
    <property type="project" value="UniProtKB-UniRule"/>
</dbReference>
<reference evidence="9" key="1">
    <citation type="journal article" date="2020" name="mSystems">
        <title>Genome- and Community-Level Interaction Insights into Carbon Utilization and Element Cycling Functions of Hydrothermarchaeota in Hydrothermal Sediment.</title>
        <authorList>
            <person name="Zhou Z."/>
            <person name="Liu Y."/>
            <person name="Xu W."/>
            <person name="Pan J."/>
            <person name="Luo Z.H."/>
            <person name="Li M."/>
        </authorList>
    </citation>
    <scope>NUCLEOTIDE SEQUENCE [LARGE SCALE GENOMIC DNA]</scope>
    <source>
        <strain evidence="9">SpSt-102</strain>
    </source>
</reference>
<evidence type="ECO:0000256" key="2">
    <source>
        <dbReference type="ARBA" id="ARBA00022490"/>
    </source>
</evidence>
<evidence type="ECO:0000256" key="3">
    <source>
        <dbReference type="ARBA" id="ARBA00022723"/>
    </source>
</evidence>
<name>A0A7C5Z1G9_9FIRM</name>
<evidence type="ECO:0000259" key="8">
    <source>
        <dbReference type="Pfam" id="PF01676"/>
    </source>
</evidence>
<comment type="catalytic activity">
    <reaction evidence="6">
        <text>alpha-D-ribose 1-phosphate = D-ribose 5-phosphate</text>
        <dbReference type="Rhea" id="RHEA:18793"/>
        <dbReference type="ChEBI" id="CHEBI:57720"/>
        <dbReference type="ChEBI" id="CHEBI:78346"/>
        <dbReference type="EC" id="5.4.2.7"/>
    </reaction>
</comment>
<organism evidence="9">
    <name type="scientific">Caldicellulosiruptor owensensis</name>
    <dbReference type="NCBI Taxonomy" id="55205"/>
    <lineage>
        <taxon>Bacteria</taxon>
        <taxon>Bacillati</taxon>
        <taxon>Bacillota</taxon>
        <taxon>Bacillota incertae sedis</taxon>
        <taxon>Caldicellulosiruptorales</taxon>
        <taxon>Caldicellulosiruptoraceae</taxon>
        <taxon>Caldicellulosiruptor</taxon>
    </lineage>
</organism>
<dbReference type="GO" id="GO:0043094">
    <property type="term" value="P:metabolic compound salvage"/>
    <property type="evidence" value="ECO:0007669"/>
    <property type="project" value="UniProtKB-UniRule"/>
</dbReference>
<dbReference type="GO" id="GO:0000287">
    <property type="term" value="F:magnesium ion binding"/>
    <property type="evidence" value="ECO:0007669"/>
    <property type="project" value="UniProtKB-UniRule"/>
</dbReference>
<comment type="catalytic activity">
    <reaction evidence="6">
        <text>2-deoxy-alpha-D-ribose 1-phosphate = 2-deoxy-D-ribose 5-phosphate</text>
        <dbReference type="Rhea" id="RHEA:27658"/>
        <dbReference type="ChEBI" id="CHEBI:57259"/>
        <dbReference type="ChEBI" id="CHEBI:62877"/>
        <dbReference type="EC" id="5.4.2.7"/>
    </reaction>
</comment>
<feature type="binding site" evidence="6">
    <location>
        <position position="287"/>
    </location>
    <ligand>
        <name>Mn(2+)</name>
        <dbReference type="ChEBI" id="CHEBI:29035"/>
        <label>2</label>
    </ligand>
</feature>
<comment type="cofactor">
    <cofactor evidence="6">
        <name>Mn(2+)</name>
        <dbReference type="ChEBI" id="CHEBI:29035"/>
    </cofactor>
    <text evidence="6">Binds 2 manganese ions.</text>
</comment>
<comment type="pathway">
    <text evidence="6">Carbohydrate degradation; 2-deoxy-D-ribose 1-phosphate degradation; D-glyceraldehyde 3-phosphate and acetaldehyde from 2-deoxy-alpha-D-ribose 1-phosphate: step 1/2.</text>
</comment>
<dbReference type="SUPFAM" id="SSF143856">
    <property type="entry name" value="DeoB insert domain-like"/>
    <property type="match status" value="1"/>
</dbReference>
<comment type="similarity">
    <text evidence="1 6">Belongs to the phosphopentomutase family.</text>
</comment>
<accession>A0A7C5Z1G9</accession>
<dbReference type="EMBL" id="DRUZ01000055">
    <property type="protein sequence ID" value="HHS01753.1"/>
    <property type="molecule type" value="Genomic_DNA"/>
</dbReference>
<dbReference type="NCBIfam" id="TIGR01696">
    <property type="entry name" value="deoB"/>
    <property type="match status" value="1"/>
</dbReference>
<dbReference type="GO" id="GO:0009117">
    <property type="term" value="P:nucleotide metabolic process"/>
    <property type="evidence" value="ECO:0007669"/>
    <property type="project" value="UniProtKB-UniRule"/>
</dbReference>
<sequence>MRIILIVLDSVGVGALDDANLYGDEGSNTLSNISYVVGGLELKNLYQLGIGNITDIKGTPPNPNPVGVFGKSKEMSKGKDTITGHWEIAGVVLEEPFKTFPNGFPKDLIQEFEKRIGRKVLGNKVASGTEIIKEFGEEHIKTGYPIVYTSADSVFQIAAHEEVIPLGELYRICQIARQLLVGKYLVARVIARPFVGQDRNSFVRTYNRRDFAVEPPYNTLLDNIKEAGYECVGIGKIEDIFAKRGLTKSIHTEGNMDGVDKTLKMMDEVDKGLIFTNLVDYDMLYGHRNDPHGYAKALIDFDTRLPEIMEKLKKDDILIITADHGCDPTTPSTDHSREHVPILVYGQNIKKGYDLGIRKSFSDIGQTIAEYLNVKPLKFGESFLKEIVIK</sequence>
<protein>
    <recommendedName>
        <fullName evidence="6 7">Phosphopentomutase</fullName>
        <ecNumber evidence="6 7">5.4.2.7</ecNumber>
    </recommendedName>
    <alternativeName>
        <fullName evidence="6">Phosphodeoxyribomutase</fullName>
    </alternativeName>
</protein>
<dbReference type="InterPro" id="IPR006124">
    <property type="entry name" value="Metalloenzyme"/>
</dbReference>
<dbReference type="PANTHER" id="PTHR21110:SF0">
    <property type="entry name" value="PHOSPHOPENTOMUTASE"/>
    <property type="match status" value="1"/>
</dbReference>
<dbReference type="Gene3D" id="3.40.720.10">
    <property type="entry name" value="Alkaline Phosphatase, subunit A"/>
    <property type="match status" value="1"/>
</dbReference>
<dbReference type="SUPFAM" id="SSF53649">
    <property type="entry name" value="Alkaline phosphatase-like"/>
    <property type="match status" value="1"/>
</dbReference>
<feature type="domain" description="Metalloenzyme" evidence="8">
    <location>
        <begin position="1"/>
        <end position="375"/>
    </location>
</feature>
<dbReference type="UniPathway" id="UPA00087">
    <property type="reaction ID" value="UER00173"/>
</dbReference>
<evidence type="ECO:0000256" key="6">
    <source>
        <dbReference type="HAMAP-Rule" id="MF_00740"/>
    </source>
</evidence>
<evidence type="ECO:0000256" key="4">
    <source>
        <dbReference type="ARBA" id="ARBA00023211"/>
    </source>
</evidence>
<dbReference type="PANTHER" id="PTHR21110">
    <property type="entry name" value="PHOSPHOPENTOMUTASE"/>
    <property type="match status" value="1"/>
</dbReference>
<feature type="binding site" evidence="6">
    <location>
        <position position="335"/>
    </location>
    <ligand>
        <name>Mn(2+)</name>
        <dbReference type="ChEBI" id="CHEBI:29035"/>
        <label>2</label>
    </ligand>
</feature>
<evidence type="ECO:0000256" key="5">
    <source>
        <dbReference type="ARBA" id="ARBA00023235"/>
    </source>
</evidence>
<evidence type="ECO:0000256" key="1">
    <source>
        <dbReference type="ARBA" id="ARBA00010373"/>
    </source>
</evidence>
<keyword evidence="5 6" id="KW-0413">Isomerase</keyword>
<dbReference type="GO" id="GO:0005829">
    <property type="term" value="C:cytosol"/>
    <property type="evidence" value="ECO:0007669"/>
    <property type="project" value="TreeGrafter"/>
</dbReference>
<keyword evidence="4 6" id="KW-0464">Manganese</keyword>
<dbReference type="FunFam" id="3.30.70.1250:FF:000001">
    <property type="entry name" value="Phosphopentomutase"/>
    <property type="match status" value="1"/>
</dbReference>
<dbReference type="CDD" id="cd16009">
    <property type="entry name" value="PPM"/>
    <property type="match status" value="1"/>
</dbReference>
<evidence type="ECO:0000313" key="9">
    <source>
        <dbReference type="EMBL" id="HHS01753.1"/>
    </source>
</evidence>
<keyword evidence="3 6" id="KW-0479">Metal-binding</keyword>
<dbReference type="NCBIfam" id="NF003766">
    <property type="entry name" value="PRK05362.1"/>
    <property type="match status" value="1"/>
</dbReference>
<gene>
    <name evidence="6" type="primary">deoB</name>
    <name evidence="9" type="ORF">ENL71_04375</name>
</gene>
<feature type="binding site" evidence="6">
    <location>
        <position position="324"/>
    </location>
    <ligand>
        <name>Mn(2+)</name>
        <dbReference type="ChEBI" id="CHEBI:29035"/>
        <label>1</label>
    </ligand>
</feature>
<comment type="caution">
    <text evidence="9">The sequence shown here is derived from an EMBL/GenBank/DDBJ whole genome shotgun (WGS) entry which is preliminary data.</text>
</comment>
<dbReference type="Pfam" id="PF01676">
    <property type="entry name" value="Metalloenzyme"/>
    <property type="match status" value="1"/>
</dbReference>
<comment type="subcellular location">
    <subcellularLocation>
        <location evidence="6">Cytoplasm</location>
    </subcellularLocation>
</comment>
<dbReference type="PIRSF" id="PIRSF001491">
    <property type="entry name" value="Ppentomutase"/>
    <property type="match status" value="1"/>
</dbReference>
<dbReference type="InterPro" id="IPR010045">
    <property type="entry name" value="DeoB"/>
</dbReference>
<dbReference type="HAMAP" id="MF_00740">
    <property type="entry name" value="Phosphopentomut"/>
    <property type="match status" value="1"/>
</dbReference>
<comment type="function">
    <text evidence="6">Isomerase that catalyzes the conversion of deoxy-ribose 1-phosphate (dRib-1-P) and ribose 1-phosphate (Rib-1-P) to deoxy-ribose 5-phosphate (dRib-5-P) and ribose 5-phosphate (Rib-5-P), respectively.</text>
</comment>